<feature type="domain" description="Glyoxalase-like" evidence="1">
    <location>
        <begin position="7"/>
        <end position="186"/>
    </location>
</feature>
<reference evidence="2" key="1">
    <citation type="journal article" date="2022" name="Syst. Appl. Microbiol.">
        <title>Natronocalculus amylovorans gen. nov., sp. nov., and Natranaeroarchaeum aerophilus sp. nov., dominant culturable amylolytic natronoarchaea from hypersaline soda lakes in southwestern Siberia.</title>
        <authorList>
            <person name="Sorokin D.Y."/>
            <person name="Elcheninov A.G."/>
            <person name="Khizhniak T.V."/>
            <person name="Koenen M."/>
            <person name="Bale N.J."/>
            <person name="Damste J.S.S."/>
            <person name="Kublanov I.V."/>
        </authorList>
    </citation>
    <scope>NUCLEOTIDE SEQUENCE</scope>
    <source>
        <strain evidence="2">AArc-St2</strain>
    </source>
</reference>
<accession>A0AAE3K9A1</accession>
<dbReference type="RefSeq" id="WP_250585254.1">
    <property type="nucleotide sequence ID" value="NZ_JAKRVX010000006.1"/>
</dbReference>
<dbReference type="PANTHER" id="PTHR40265">
    <property type="entry name" value="BLL2707 PROTEIN"/>
    <property type="match status" value="1"/>
</dbReference>
<keyword evidence="3" id="KW-1185">Reference proteome</keyword>
<evidence type="ECO:0000313" key="2">
    <source>
        <dbReference type="EMBL" id="MCL9817871.1"/>
    </source>
</evidence>
<comment type="caution">
    <text evidence="2">The sequence shown here is derived from an EMBL/GenBank/DDBJ whole genome shotgun (WGS) entry which is preliminary data.</text>
</comment>
<sequence length="280" mass="30357">MSGNLSIDHIATAWSNHTTAVEQFTDGGLSPQFGGEHADGTTQMSIVPFADGSYLELISPTETTQPGETVRWSTHIGTDAGPCAWAIEPEDIVAAAKRSIDAGEPIVGPQQGGRTRPDDVMIEWDELFVGPESDRFALPFFVTDRTPKSYRVPSEWAHDGPITGIAELGIAVSAIEPWATRFKRLFRIPTPIETSIESIDAIVASIPGEPVSFLSPKNPHSPLKTRLDRYPPGPAYCLFAVEDLSQAVDMYPVSSPTTFGNQSVCWFEGPLGKQFGIVEN</sequence>
<dbReference type="Gene3D" id="3.10.180.10">
    <property type="entry name" value="2,3-Dihydroxybiphenyl 1,2-Dioxygenase, domain 1"/>
    <property type="match status" value="1"/>
</dbReference>
<dbReference type="InterPro" id="IPR029068">
    <property type="entry name" value="Glyas_Bleomycin-R_OHBP_Dase"/>
</dbReference>
<name>A0AAE3K9A1_9EURY</name>
<dbReference type="Proteomes" id="UP001203207">
    <property type="component" value="Unassembled WGS sequence"/>
</dbReference>
<dbReference type="PANTHER" id="PTHR40265:SF1">
    <property type="entry name" value="GLYOXALASE-LIKE DOMAIN-CONTAINING PROTEIN"/>
    <property type="match status" value="1"/>
</dbReference>
<dbReference type="Pfam" id="PF13468">
    <property type="entry name" value="Glyoxalase_3"/>
    <property type="match status" value="1"/>
</dbReference>
<evidence type="ECO:0000313" key="3">
    <source>
        <dbReference type="Proteomes" id="UP001203207"/>
    </source>
</evidence>
<proteinExistence type="predicted"/>
<gene>
    <name evidence="2" type="ORF">AArcSt2_13070</name>
</gene>
<evidence type="ECO:0000259" key="1">
    <source>
        <dbReference type="Pfam" id="PF13468"/>
    </source>
</evidence>
<dbReference type="EMBL" id="JAKRVX010000006">
    <property type="protein sequence ID" value="MCL9817871.1"/>
    <property type="molecule type" value="Genomic_DNA"/>
</dbReference>
<reference evidence="2" key="2">
    <citation type="submission" date="2022-02" db="EMBL/GenBank/DDBJ databases">
        <authorList>
            <person name="Elcheninov A.G."/>
            <person name="Sorokin D.Y."/>
            <person name="Kublanov I.V."/>
        </authorList>
    </citation>
    <scope>NUCLEOTIDE SEQUENCE</scope>
    <source>
        <strain evidence="2">AArc-St2</strain>
    </source>
</reference>
<dbReference type="InterPro" id="IPR025870">
    <property type="entry name" value="Glyoxalase-like_dom"/>
</dbReference>
<dbReference type="SUPFAM" id="SSF54593">
    <property type="entry name" value="Glyoxalase/Bleomycin resistance protein/Dihydroxybiphenyl dioxygenase"/>
    <property type="match status" value="1"/>
</dbReference>
<protein>
    <submittedName>
        <fullName evidence="2">VOC family protein</fullName>
    </submittedName>
</protein>
<dbReference type="AlphaFoldDB" id="A0AAE3K9A1"/>
<organism evidence="2 3">
    <name type="scientific">Natronocalculus amylovorans</name>
    <dbReference type="NCBI Taxonomy" id="2917812"/>
    <lineage>
        <taxon>Archaea</taxon>
        <taxon>Methanobacteriati</taxon>
        <taxon>Methanobacteriota</taxon>
        <taxon>Stenosarchaea group</taxon>
        <taxon>Halobacteria</taxon>
        <taxon>Halobacteriales</taxon>
        <taxon>Haloferacaceae</taxon>
        <taxon>Natronocalculus</taxon>
    </lineage>
</organism>